<dbReference type="HAMAP" id="MF_00316">
    <property type="entry name" value="MobA"/>
    <property type="match status" value="1"/>
</dbReference>
<comment type="caution">
    <text evidence="10">The sequence shown here is derived from an EMBL/GenBank/DDBJ whole genome shotgun (WGS) entry which is preliminary data.</text>
</comment>
<comment type="subunit">
    <text evidence="8">Monomer.</text>
</comment>
<feature type="binding site" evidence="8">
    <location>
        <begin position="15"/>
        <end position="17"/>
    </location>
    <ligand>
        <name>GTP</name>
        <dbReference type="ChEBI" id="CHEBI:37565"/>
    </ligand>
</feature>
<comment type="subcellular location">
    <subcellularLocation>
        <location evidence="8">Cytoplasm</location>
    </subcellularLocation>
</comment>
<dbReference type="InterPro" id="IPR029044">
    <property type="entry name" value="Nucleotide-diphossugar_trans"/>
</dbReference>
<feature type="domain" description="MobA-like NTP transferase" evidence="9">
    <location>
        <begin position="13"/>
        <end position="165"/>
    </location>
</feature>
<dbReference type="RefSeq" id="WP_109319382.1">
    <property type="nucleotide sequence ID" value="NZ_QFWT01000003.1"/>
</dbReference>
<keyword evidence="4 8" id="KW-0547">Nucleotide-binding</keyword>
<evidence type="ECO:0000256" key="6">
    <source>
        <dbReference type="ARBA" id="ARBA00023134"/>
    </source>
</evidence>
<dbReference type="InterPro" id="IPR025877">
    <property type="entry name" value="MobA-like_NTP_Trfase"/>
</dbReference>
<comment type="function">
    <text evidence="8">Transfers a GMP moiety from GTP to Mo-molybdopterin (Mo-MPT) cofactor (Moco or molybdenum cofactor) to form Mo-molybdopterin guanine dinucleotide (Mo-MGD) cofactor.</text>
</comment>
<name>A0A2U3BBG4_9VIBR</name>
<keyword evidence="1 8" id="KW-0963">Cytoplasm</keyword>
<feature type="binding site" evidence="8">
    <location>
        <position position="56"/>
    </location>
    <ligand>
        <name>GTP</name>
        <dbReference type="ChEBI" id="CHEBI:37565"/>
    </ligand>
</feature>
<keyword evidence="3 8" id="KW-0479">Metal-binding</keyword>
<comment type="catalytic activity">
    <reaction evidence="8">
        <text>Mo-molybdopterin + GTP + H(+) = Mo-molybdopterin guanine dinucleotide + diphosphate</text>
        <dbReference type="Rhea" id="RHEA:34243"/>
        <dbReference type="ChEBI" id="CHEBI:15378"/>
        <dbReference type="ChEBI" id="CHEBI:33019"/>
        <dbReference type="ChEBI" id="CHEBI:37565"/>
        <dbReference type="ChEBI" id="CHEBI:71302"/>
        <dbReference type="ChEBI" id="CHEBI:71310"/>
        <dbReference type="EC" id="2.7.7.77"/>
    </reaction>
</comment>
<evidence type="ECO:0000256" key="7">
    <source>
        <dbReference type="ARBA" id="ARBA00023150"/>
    </source>
</evidence>
<evidence type="ECO:0000256" key="5">
    <source>
        <dbReference type="ARBA" id="ARBA00022842"/>
    </source>
</evidence>
<feature type="binding site" evidence="8">
    <location>
        <position position="103"/>
    </location>
    <ligand>
        <name>Mg(2+)</name>
        <dbReference type="ChEBI" id="CHEBI:18420"/>
    </ligand>
</feature>
<feature type="binding site" evidence="8">
    <location>
        <position position="28"/>
    </location>
    <ligand>
        <name>GTP</name>
        <dbReference type="ChEBI" id="CHEBI:37565"/>
    </ligand>
</feature>
<gene>
    <name evidence="8" type="primary">mobA</name>
    <name evidence="10" type="ORF">DI392_08050</name>
</gene>
<dbReference type="EMBL" id="QFWT01000003">
    <property type="protein sequence ID" value="PWI34130.1"/>
    <property type="molecule type" value="Genomic_DNA"/>
</dbReference>
<evidence type="ECO:0000256" key="1">
    <source>
        <dbReference type="ARBA" id="ARBA00022490"/>
    </source>
</evidence>
<comment type="similarity">
    <text evidence="8">Belongs to the MobA family.</text>
</comment>
<dbReference type="GO" id="GO:0046872">
    <property type="term" value="F:metal ion binding"/>
    <property type="evidence" value="ECO:0007669"/>
    <property type="project" value="UniProtKB-KW"/>
</dbReference>
<dbReference type="Gene3D" id="3.90.550.10">
    <property type="entry name" value="Spore Coat Polysaccharide Biosynthesis Protein SpsA, Chain A"/>
    <property type="match status" value="1"/>
</dbReference>
<keyword evidence="6 8" id="KW-0342">GTP-binding</keyword>
<protein>
    <recommendedName>
        <fullName evidence="8">Molybdenum cofactor guanylyltransferase</fullName>
        <shortName evidence="8">MoCo guanylyltransferase</shortName>
        <ecNumber evidence="8">2.7.7.77</ecNumber>
    </recommendedName>
    <alternativeName>
        <fullName evidence="8">GTP:molybdopterin guanylyltransferase</fullName>
    </alternativeName>
    <alternativeName>
        <fullName evidence="8">Mo-MPT guanylyltransferase</fullName>
    </alternativeName>
    <alternativeName>
        <fullName evidence="8">Molybdopterin guanylyltransferase</fullName>
    </alternativeName>
    <alternativeName>
        <fullName evidence="8">Molybdopterin-guanine dinucleotide synthase</fullName>
        <shortName evidence="8">MGD synthase</shortName>
    </alternativeName>
</protein>
<evidence type="ECO:0000313" key="10">
    <source>
        <dbReference type="EMBL" id="PWI34130.1"/>
    </source>
</evidence>
<dbReference type="SUPFAM" id="SSF53448">
    <property type="entry name" value="Nucleotide-diphospho-sugar transferases"/>
    <property type="match status" value="1"/>
</dbReference>
<keyword evidence="10" id="KW-0548">Nucleotidyltransferase</keyword>
<dbReference type="CDD" id="cd02503">
    <property type="entry name" value="MobA"/>
    <property type="match status" value="1"/>
</dbReference>
<feature type="binding site" evidence="8">
    <location>
        <position position="103"/>
    </location>
    <ligand>
        <name>GTP</name>
        <dbReference type="ChEBI" id="CHEBI:37565"/>
    </ligand>
</feature>
<comment type="domain">
    <text evidence="8">The N-terminal domain determines nucleotide recognition and specific binding, while the C-terminal domain determines the specific binding to the target protein.</text>
</comment>
<proteinExistence type="inferred from homology"/>
<accession>A0A2U3BBG4</accession>
<dbReference type="Pfam" id="PF12804">
    <property type="entry name" value="NTP_transf_3"/>
    <property type="match status" value="1"/>
</dbReference>
<dbReference type="GO" id="GO:0005737">
    <property type="term" value="C:cytoplasm"/>
    <property type="evidence" value="ECO:0007669"/>
    <property type="project" value="UniProtKB-SubCell"/>
</dbReference>
<evidence type="ECO:0000256" key="2">
    <source>
        <dbReference type="ARBA" id="ARBA00022679"/>
    </source>
</evidence>
<sequence length="197" mass="22029">MDTKEFGQVISWVILAGGQASRMGGRDKGLIAFHGRPLIEYALECLKKRSDSIFINANRNINHYTNYAPVVCDQMPGFPGPLAGVHASLRQIKSEWLGFVPCDSPNLSTDYIDQMLQAITTDADIFVAHDGHEPQPVFSIWNARTLPKLESYLAQGDRKVKLFLQQCNTKYIDFSHTPSLFMNLNTPEELQNGISGK</sequence>
<evidence type="ECO:0000256" key="4">
    <source>
        <dbReference type="ARBA" id="ARBA00022741"/>
    </source>
</evidence>
<feature type="binding site" evidence="8">
    <location>
        <position position="73"/>
    </location>
    <ligand>
        <name>GTP</name>
        <dbReference type="ChEBI" id="CHEBI:37565"/>
    </ligand>
</feature>
<dbReference type="NCBIfam" id="TIGR02665">
    <property type="entry name" value="molyb_mobA"/>
    <property type="match status" value="1"/>
</dbReference>
<evidence type="ECO:0000313" key="11">
    <source>
        <dbReference type="Proteomes" id="UP000245362"/>
    </source>
</evidence>
<dbReference type="PANTHER" id="PTHR19136:SF81">
    <property type="entry name" value="MOLYBDENUM COFACTOR GUANYLYLTRANSFERASE"/>
    <property type="match status" value="1"/>
</dbReference>
<dbReference type="InterPro" id="IPR013482">
    <property type="entry name" value="Molybde_CF_guanTrfase"/>
</dbReference>
<keyword evidence="2 8" id="KW-0808">Transferase</keyword>
<keyword evidence="11" id="KW-1185">Reference proteome</keyword>
<dbReference type="PANTHER" id="PTHR19136">
    <property type="entry name" value="MOLYBDENUM COFACTOR GUANYLYLTRANSFERASE"/>
    <property type="match status" value="1"/>
</dbReference>
<dbReference type="GO" id="GO:0061603">
    <property type="term" value="F:molybdenum cofactor guanylyltransferase activity"/>
    <property type="evidence" value="ECO:0007669"/>
    <property type="project" value="UniProtKB-EC"/>
</dbReference>
<keyword evidence="5 8" id="KW-0460">Magnesium</keyword>
<keyword evidence="7 8" id="KW-0501">Molybdenum cofactor biosynthesis</keyword>
<dbReference type="AlphaFoldDB" id="A0A2U3BBG4"/>
<dbReference type="GO" id="GO:0005525">
    <property type="term" value="F:GTP binding"/>
    <property type="evidence" value="ECO:0007669"/>
    <property type="project" value="UniProtKB-UniRule"/>
</dbReference>
<evidence type="ECO:0000256" key="3">
    <source>
        <dbReference type="ARBA" id="ARBA00022723"/>
    </source>
</evidence>
<evidence type="ECO:0000256" key="8">
    <source>
        <dbReference type="HAMAP-Rule" id="MF_00316"/>
    </source>
</evidence>
<evidence type="ECO:0000259" key="9">
    <source>
        <dbReference type="Pfam" id="PF12804"/>
    </source>
</evidence>
<dbReference type="EC" id="2.7.7.77" evidence="8"/>
<comment type="cofactor">
    <cofactor evidence="8">
        <name>Mg(2+)</name>
        <dbReference type="ChEBI" id="CHEBI:18420"/>
    </cofactor>
</comment>
<reference evidence="10 11" key="1">
    <citation type="submission" date="2018-05" db="EMBL/GenBank/DDBJ databases">
        <title>Vibrio limimaris sp. nov., isolated from marine sediment.</title>
        <authorList>
            <person name="Li C.-M."/>
        </authorList>
    </citation>
    <scope>NUCLEOTIDE SEQUENCE [LARGE SCALE GENOMIC DNA]</scope>
    <source>
        <strain evidence="10 11">E4404</strain>
    </source>
</reference>
<dbReference type="OrthoDB" id="9788394at2"/>
<organism evidence="10 11">
    <name type="scientific">Vibrio albus</name>
    <dbReference type="NCBI Taxonomy" id="2200953"/>
    <lineage>
        <taxon>Bacteria</taxon>
        <taxon>Pseudomonadati</taxon>
        <taxon>Pseudomonadota</taxon>
        <taxon>Gammaproteobacteria</taxon>
        <taxon>Vibrionales</taxon>
        <taxon>Vibrionaceae</taxon>
        <taxon>Vibrio</taxon>
    </lineage>
</organism>
<dbReference type="Proteomes" id="UP000245362">
    <property type="component" value="Unassembled WGS sequence"/>
</dbReference>
<dbReference type="GO" id="GO:1902758">
    <property type="term" value="P:bis(molybdopterin guanine dinucleotide)molybdenum biosynthetic process"/>
    <property type="evidence" value="ECO:0007669"/>
    <property type="project" value="TreeGrafter"/>
</dbReference>